<feature type="compositionally biased region" description="Polar residues" evidence="3">
    <location>
        <begin position="642"/>
        <end position="654"/>
    </location>
</feature>
<dbReference type="InterPro" id="IPR000477">
    <property type="entry name" value="RT_dom"/>
</dbReference>
<evidence type="ECO:0000313" key="6">
    <source>
        <dbReference type="Proteomes" id="UP001529510"/>
    </source>
</evidence>
<name>A0ABD0R8X0_CIRMR</name>
<gene>
    <name evidence="5" type="ORF">M9458_008541</name>
</gene>
<evidence type="ECO:0000256" key="3">
    <source>
        <dbReference type="SAM" id="MobiDB-lite"/>
    </source>
</evidence>
<evidence type="ECO:0000256" key="2">
    <source>
        <dbReference type="ARBA" id="ARBA00012180"/>
    </source>
</evidence>
<dbReference type="Pfam" id="PF00078">
    <property type="entry name" value="RVT_1"/>
    <property type="match status" value="1"/>
</dbReference>
<organism evidence="5 6">
    <name type="scientific">Cirrhinus mrigala</name>
    <name type="common">Mrigala</name>
    <dbReference type="NCBI Taxonomy" id="683832"/>
    <lineage>
        <taxon>Eukaryota</taxon>
        <taxon>Metazoa</taxon>
        <taxon>Chordata</taxon>
        <taxon>Craniata</taxon>
        <taxon>Vertebrata</taxon>
        <taxon>Euteleostomi</taxon>
        <taxon>Actinopterygii</taxon>
        <taxon>Neopterygii</taxon>
        <taxon>Teleostei</taxon>
        <taxon>Ostariophysi</taxon>
        <taxon>Cypriniformes</taxon>
        <taxon>Cyprinidae</taxon>
        <taxon>Labeoninae</taxon>
        <taxon>Labeonini</taxon>
        <taxon>Cirrhinus</taxon>
    </lineage>
</organism>
<dbReference type="Gene3D" id="3.30.70.270">
    <property type="match status" value="1"/>
</dbReference>
<reference evidence="5 6" key="1">
    <citation type="submission" date="2024-05" db="EMBL/GenBank/DDBJ databases">
        <title>Genome sequencing and assembly of Indian major carp, Cirrhinus mrigala (Hamilton, 1822).</title>
        <authorList>
            <person name="Mohindra V."/>
            <person name="Chowdhury L.M."/>
            <person name="Lal K."/>
            <person name="Jena J.K."/>
        </authorList>
    </citation>
    <scope>NUCLEOTIDE SEQUENCE [LARGE SCALE GENOMIC DNA]</scope>
    <source>
        <strain evidence="5">CM1030</strain>
        <tissue evidence="5">Blood</tissue>
    </source>
</reference>
<feature type="non-terminal residue" evidence="5">
    <location>
        <position position="1"/>
    </location>
</feature>
<protein>
    <recommendedName>
        <fullName evidence="2">ribonuclease H</fullName>
        <ecNumber evidence="2">3.1.26.4</ecNumber>
    </recommendedName>
</protein>
<dbReference type="GO" id="GO:0004523">
    <property type="term" value="F:RNA-DNA hybrid ribonuclease activity"/>
    <property type="evidence" value="ECO:0007669"/>
    <property type="project" value="UniProtKB-EC"/>
</dbReference>
<feature type="domain" description="Reverse transcriptase" evidence="4">
    <location>
        <begin position="302"/>
        <end position="403"/>
    </location>
</feature>
<dbReference type="AlphaFoldDB" id="A0ABD0R8X0"/>
<keyword evidence="6" id="KW-1185">Reference proteome</keyword>
<feature type="region of interest" description="Disordered" evidence="3">
    <location>
        <begin position="492"/>
        <end position="514"/>
    </location>
</feature>
<accession>A0ABD0R8X0</accession>
<proteinExistence type="inferred from homology"/>
<dbReference type="InterPro" id="IPR043502">
    <property type="entry name" value="DNA/RNA_pol_sf"/>
</dbReference>
<dbReference type="EC" id="3.1.26.4" evidence="2"/>
<dbReference type="SUPFAM" id="SSF56672">
    <property type="entry name" value="DNA/RNA polymerases"/>
    <property type="match status" value="1"/>
</dbReference>
<dbReference type="PANTHER" id="PTHR33050:SF7">
    <property type="entry name" value="RIBONUCLEASE H"/>
    <property type="match status" value="1"/>
</dbReference>
<comment type="similarity">
    <text evidence="1">Belongs to the beta type-B retroviral polymerase family. HERV class-II K(HML-2) pol subfamily.</text>
</comment>
<feature type="region of interest" description="Disordered" evidence="3">
    <location>
        <begin position="642"/>
        <end position="676"/>
    </location>
</feature>
<evidence type="ECO:0000256" key="1">
    <source>
        <dbReference type="ARBA" id="ARBA00010879"/>
    </source>
</evidence>
<evidence type="ECO:0000259" key="4">
    <source>
        <dbReference type="Pfam" id="PF00078"/>
    </source>
</evidence>
<dbReference type="InterPro" id="IPR043128">
    <property type="entry name" value="Rev_trsase/Diguanyl_cyclase"/>
</dbReference>
<dbReference type="EMBL" id="JAMKFB020000004">
    <property type="protein sequence ID" value="KAL0194969.1"/>
    <property type="molecule type" value="Genomic_DNA"/>
</dbReference>
<sequence>IISFGAEEDDDLDEAMSLTASLKDWAQASEECSEVEGHAAFQDELVRILTRAVSDLGLEWEKADEPARSKLYSWFLDSGHRAATPRKRAPFLPDLHDEVAKAWAAPQSAQTHAGGSEIFTEVNGAEARGYMRVPPAEESIAAHLCPSSASLNRAAVSALHTMAVLHVFQAQLLKSLDEGKEDPEAFKDLRTAMDFALKATKKTAQAIGRSLGYIVVLHRHLWLSLTELKDADRRALPVSLSGLFGDAVETIAEHFSEAQKRSRVMSHFLPRWAGLQHSLNHEVDLCLLRTAAPPPAHRYFVIPKKGGGLHPILDFRPINHALYKRAFKMTMLKQILGQIQPGDWFVSVDLKDAYFHIQIAPRHRHFLRFALDGTAYQFSVMPFGLALAPRIFMKCVDAALSPSESEGDARFELFGQLADFGPFRGCSQQPQTLLRPGPLRERTEERVMSQTVDYVFGGASGLGLNESASVSGAYSRFNVSSGYFQPGAASSAERISEAPGQDGGSRYSVPPQSALYAPPSDMRAWRTGRARIVVTRKCLNALEPWQDPDLYHHSVQLGLVTRRKVVTTDVSTAGWEVDLFATEVVLLSVSLPSGRGRAHNAVAESPSVCIPPVKDFAASAAKTQGGESVGAVNSPVLAEQTVVSRSAGTTSSSPMADPAETGPPVSGELLDMAPKP</sequence>
<comment type="caution">
    <text evidence="5">The sequence shown here is derived from an EMBL/GenBank/DDBJ whole genome shotgun (WGS) entry which is preliminary data.</text>
</comment>
<dbReference type="InterPro" id="IPR052055">
    <property type="entry name" value="Hepadnavirus_pol/RT"/>
</dbReference>
<dbReference type="Proteomes" id="UP001529510">
    <property type="component" value="Unassembled WGS sequence"/>
</dbReference>
<dbReference type="Gene3D" id="3.10.10.10">
    <property type="entry name" value="HIV Type 1 Reverse Transcriptase, subunit A, domain 1"/>
    <property type="match status" value="1"/>
</dbReference>
<evidence type="ECO:0000313" key="5">
    <source>
        <dbReference type="EMBL" id="KAL0194969.1"/>
    </source>
</evidence>
<dbReference type="PANTHER" id="PTHR33050">
    <property type="entry name" value="REVERSE TRANSCRIPTASE DOMAIN-CONTAINING PROTEIN"/>
    <property type="match status" value="1"/>
</dbReference>